<gene>
    <name evidence="5" type="ORF">ACFSUS_13045</name>
</gene>
<keyword evidence="6" id="KW-1185">Reference proteome</keyword>
<evidence type="ECO:0000256" key="2">
    <source>
        <dbReference type="ARBA" id="ARBA00023125"/>
    </source>
</evidence>
<keyword evidence="2" id="KW-0238">DNA-binding</keyword>
<dbReference type="InterPro" id="IPR018060">
    <property type="entry name" value="HTH_AraC"/>
</dbReference>
<feature type="domain" description="HTH araC/xylS-type" evidence="4">
    <location>
        <begin position="199"/>
        <end position="304"/>
    </location>
</feature>
<name>A0ABW5M4I0_9BACT</name>
<keyword evidence="3" id="KW-0804">Transcription</keyword>
<dbReference type="RefSeq" id="WP_381523227.1">
    <property type="nucleotide sequence ID" value="NZ_JBHULN010000007.1"/>
</dbReference>
<dbReference type="PANTHER" id="PTHR43280:SF32">
    <property type="entry name" value="TRANSCRIPTIONAL REGULATORY PROTEIN"/>
    <property type="match status" value="1"/>
</dbReference>
<evidence type="ECO:0000256" key="3">
    <source>
        <dbReference type="ARBA" id="ARBA00023163"/>
    </source>
</evidence>
<dbReference type="Gene3D" id="1.10.10.60">
    <property type="entry name" value="Homeodomain-like"/>
    <property type="match status" value="1"/>
</dbReference>
<organism evidence="5 6">
    <name type="scientific">Spirosoma soli</name>
    <dbReference type="NCBI Taxonomy" id="1770529"/>
    <lineage>
        <taxon>Bacteria</taxon>
        <taxon>Pseudomonadati</taxon>
        <taxon>Bacteroidota</taxon>
        <taxon>Cytophagia</taxon>
        <taxon>Cytophagales</taxon>
        <taxon>Cytophagaceae</taxon>
        <taxon>Spirosoma</taxon>
    </lineage>
</organism>
<evidence type="ECO:0000313" key="5">
    <source>
        <dbReference type="EMBL" id="MFD2571564.1"/>
    </source>
</evidence>
<evidence type="ECO:0000259" key="4">
    <source>
        <dbReference type="PROSITE" id="PS01124"/>
    </source>
</evidence>
<dbReference type="InterPro" id="IPR009057">
    <property type="entry name" value="Homeodomain-like_sf"/>
</dbReference>
<evidence type="ECO:0000256" key="1">
    <source>
        <dbReference type="ARBA" id="ARBA00023015"/>
    </source>
</evidence>
<keyword evidence="1" id="KW-0805">Transcription regulation</keyword>
<dbReference type="EMBL" id="JBHULN010000007">
    <property type="protein sequence ID" value="MFD2571564.1"/>
    <property type="molecule type" value="Genomic_DNA"/>
</dbReference>
<dbReference type="PROSITE" id="PS01124">
    <property type="entry name" value="HTH_ARAC_FAMILY_2"/>
    <property type="match status" value="1"/>
</dbReference>
<accession>A0ABW5M4I0</accession>
<proteinExistence type="predicted"/>
<dbReference type="PANTHER" id="PTHR43280">
    <property type="entry name" value="ARAC-FAMILY TRANSCRIPTIONAL REGULATOR"/>
    <property type="match status" value="1"/>
</dbReference>
<sequence length="306" mass="35206">MPNESLCRNNTIAQYHQLVGLPKPQHPLISVVRFEAMERTASHKVKSLVNNFYSIALKRNFTGKLKYGQQPYDFDEGIMVFIAPGQMLTIESETNEPVNHSGWLLLVHPDLLWNTPLAKTIQQYEYFNYSVCEALFLSEKEETTITNLMLTMEQEYQSNIDPFSQTILVSQLETLLAYAERFYKRQFVTRKITNHQIVSRLEVLLKDYFNGDELLNRGLPTVGQLAEQLNLSPTYLSELLKAVTGQTTQQHIHNKLIEKAKEKLSTTDLSVGEIAYCLGFEHPQSFSKLFKAKTMLSPVEFRQSFN</sequence>
<protein>
    <submittedName>
        <fullName evidence="5">Helix-turn-helix domain-containing protein</fullName>
    </submittedName>
</protein>
<evidence type="ECO:0000313" key="6">
    <source>
        <dbReference type="Proteomes" id="UP001597469"/>
    </source>
</evidence>
<dbReference type="SMART" id="SM00342">
    <property type="entry name" value="HTH_ARAC"/>
    <property type="match status" value="1"/>
</dbReference>
<comment type="caution">
    <text evidence="5">The sequence shown here is derived from an EMBL/GenBank/DDBJ whole genome shotgun (WGS) entry which is preliminary data.</text>
</comment>
<dbReference type="SUPFAM" id="SSF46689">
    <property type="entry name" value="Homeodomain-like"/>
    <property type="match status" value="1"/>
</dbReference>
<dbReference type="Pfam" id="PF12833">
    <property type="entry name" value="HTH_18"/>
    <property type="match status" value="1"/>
</dbReference>
<reference evidence="6" key="1">
    <citation type="journal article" date="2019" name="Int. J. Syst. Evol. Microbiol.">
        <title>The Global Catalogue of Microorganisms (GCM) 10K type strain sequencing project: providing services to taxonomists for standard genome sequencing and annotation.</title>
        <authorList>
            <consortium name="The Broad Institute Genomics Platform"/>
            <consortium name="The Broad Institute Genome Sequencing Center for Infectious Disease"/>
            <person name="Wu L."/>
            <person name="Ma J."/>
        </authorList>
    </citation>
    <scope>NUCLEOTIDE SEQUENCE [LARGE SCALE GENOMIC DNA]</scope>
    <source>
        <strain evidence="6">KCTC 42805</strain>
    </source>
</reference>
<dbReference type="Proteomes" id="UP001597469">
    <property type="component" value="Unassembled WGS sequence"/>
</dbReference>